<evidence type="ECO:0000256" key="8">
    <source>
        <dbReference type="ARBA" id="ARBA00023242"/>
    </source>
</evidence>
<dbReference type="InterPro" id="IPR043519">
    <property type="entry name" value="NT_sf"/>
</dbReference>
<feature type="region of interest" description="Disordered" evidence="10">
    <location>
        <begin position="1249"/>
        <end position="1302"/>
    </location>
</feature>
<evidence type="ECO:0000313" key="13">
    <source>
        <dbReference type="EMBL" id="KAL3086881.1"/>
    </source>
</evidence>
<keyword evidence="14" id="KW-1185">Reference proteome</keyword>
<name>A0ABD2J8D5_9BILA</name>
<dbReference type="Gene3D" id="3.30.460.10">
    <property type="entry name" value="Beta Polymerase, domain 2"/>
    <property type="match status" value="1"/>
</dbReference>
<comment type="catalytic activity">
    <reaction evidence="9">
        <text>RNA(n) + ATP = RNA(n)-3'-adenine ribonucleotide + diphosphate</text>
        <dbReference type="Rhea" id="RHEA:11332"/>
        <dbReference type="Rhea" id="RHEA-COMP:14527"/>
        <dbReference type="Rhea" id="RHEA-COMP:17347"/>
        <dbReference type="ChEBI" id="CHEBI:30616"/>
        <dbReference type="ChEBI" id="CHEBI:33019"/>
        <dbReference type="ChEBI" id="CHEBI:140395"/>
        <dbReference type="ChEBI" id="CHEBI:173115"/>
        <dbReference type="EC" id="2.7.7.19"/>
    </reaction>
</comment>
<keyword evidence="4" id="KW-0507">mRNA processing</keyword>
<dbReference type="SUPFAM" id="SSF81631">
    <property type="entry name" value="PAP/OAS1 substrate-binding domain"/>
    <property type="match status" value="1"/>
</dbReference>
<dbReference type="PANTHER" id="PTHR10682">
    <property type="entry name" value="POLY A POLYMERASE"/>
    <property type="match status" value="1"/>
</dbReference>
<evidence type="ECO:0000259" key="12">
    <source>
        <dbReference type="Pfam" id="PF04928"/>
    </source>
</evidence>
<feature type="domain" description="Polymerase nucleotidyl transferase" evidence="11">
    <location>
        <begin position="1485"/>
        <end position="1525"/>
    </location>
</feature>
<dbReference type="Gene3D" id="3.30.70.590">
    <property type="entry name" value="Poly(A) polymerase predicted RNA binding domain"/>
    <property type="match status" value="1"/>
</dbReference>
<protein>
    <recommendedName>
        <fullName evidence="3">polynucleotide adenylyltransferase</fullName>
        <ecNumber evidence="3">2.7.7.19</ecNumber>
    </recommendedName>
</protein>
<keyword evidence="6" id="KW-0547">Nucleotide-binding</keyword>
<feature type="domain" description="Poly(A) polymerase central" evidence="12">
    <location>
        <begin position="1675"/>
        <end position="1809"/>
    </location>
</feature>
<sequence>MDQNLKLQLEAAIFYSNAKEMVNLRQDGKRKKIREQNANTLKVLIENFAASGTVSLVNLCHLWKFWRTLGDTLVENPKIQKNVKNYLKNRDQIDLNGVQCDESIGRNRAFVRDTALANFSAIVALLQLQNGKRTIKFGIDEEFRMIDLSNFFNDKRAENESNFAFQLRRLRSMDKNKLIIRMKDKLRELIGPFFMTKLELMRPIEMNFDIVGDNELAMDYAKFLSKEHLVEEKAVTKISVRIIFGRIMQIFARIYAIWETPKIKMLKKSILNLWHGKELQKMNTDLKMPNLKAVTKYFEFYLKLLLILNSSQDIGEQKEQIGVVTDLNICQIYMEFAAKNKMFEMAWVALIEDHAKNILRLTESTTPNAFTALLKDSLMKENGTKAKLNTFFTTNTERGDEIYEALAKKYPKLEQLISREVLSDDQIRDLQIRNYIRFLNVTSSRTESIKSRFKLNLLLYYQWVKQLRDGQSSAEGKKEFDAKMGQIEISMDLVADENMSIEAYLVTVEANILQEIEQFKQKQQFLDNKGTPMKRHKEKVDELTEGSPRFREALKEIFVHEKRMLKFGIDNPKVLERINNKTEDTNTITGKSDEQNCTTKQREEAEIVTTTEEEEKCQMETLRDQYVQMMTEKDPIIMMHLKDSVIKNAAYFQCKQWLKLILQTAQEKANKTNAKFKWVGQRTEFVLADVQQKEKQMAHGQFKAEKICEMAHLITHIHSQLNSAAKWKEIADKNGITAFVDQLNLIAITAETELDKPNCGDQWVIKQMLNNLGTSPTQEEIHMRIMAHLIETNVPFFDFMHQSATNLPHSLLSEYGSINAKELNLFYKNYLLNKSKIDGRWELKMIMKLLFKQIAEVEQKMHQTKKNEVQGQLKNEFSKGQINEFYGPQMVKKAQKMSAPELIGQIVEHAQIFSKYTAAVCQKAAEPYAKMANAKAELFAMLKLLQIFEVNPAEIFRFICPLLRYVQFLNNQKTAQIWQTPYECFSAKFGPIFEEQLSLLADDHFTFLAEYLFKCDESDEIVHILREKDGALLAMNDLVGGHFKMIQIWAMPSVRQKLINKNYIFVWYHRMESKLRSIGGANGQQFADFLYFYCRIFNDSLPTEIAREASFMFSSFVDETFKFVEKMEKKKLDDSNFEIALAEMIHSVREQGKLGWIESGDKFSEPVEAIKAMHFAELNKFLTNKKKQRNLDGKFAVILAGVAKNKGHQQNLLQILTMNDAKTFLEMANIYSAKDPNFEKGLIEVKKEEKAAKNRRKKEKNKLKKQMLMNNNNNDNTNNNERNDENDTAEENEDIDQNPSAENETILSTIVEVFNDYNGTKYEESNGNDEEIENDELSVEHNSAEKISINISALNEFRNETFLHEKYEEYFENENANETKFVLDAGIFVFEIQKRLKMIKMRWERIKQQTKLDADLYEQFLNKNEQNNYLSANFPEISQQIHFHHSDSAYDLNEIEKLLNQKRSDGLNLSQFDKRITTALSKINALIDKWSNGHARVGISGSLLLGTHTADSDVDLICIVPGQTMGVENFFGNKNAICEKNKCSDGTNDSLYCKLCENKSVTKLLKLMHSSIFLIKFHMDNVEIDITFVAIPAKSVLQAELNEQILTDYMNCLTNEKEEHRKMLRTISSYRSTLYIATLFLEKRIFNSKLIDFLKPGKVNCQNDNKSLENLRFLILSIKLWAKNNFIYANRYGYLNGIMTSIMATKIVLLYQNASFNFLLEKFFLFYSLRPQKVPLQLEKMLADSKFDQFTATKGSESPLSILTPIFPAQNAAQLVTTASARIIHEQMLNELNKIKRMGTEAFNLEELLKDSLPFIEKFDDFILINCFSASESVGEKFCRFVEGRLRLQIAYDIEIYGTKTQLLNKIYTETCSTIAKFITSSFRATYCNAWLIGINLRNENANDLNHALNLFDYRIKRDYLRYNYAKVSADGSAEKPYKAMEAEEIEEKLEQLKVGLNSMVTNREGLTG</sequence>
<evidence type="ECO:0000256" key="2">
    <source>
        <dbReference type="ARBA" id="ARBA00010912"/>
    </source>
</evidence>
<dbReference type="InterPro" id="IPR007012">
    <property type="entry name" value="PolA_pol_cen_dom"/>
</dbReference>
<accession>A0ABD2J8D5</accession>
<dbReference type="SUPFAM" id="SSF81301">
    <property type="entry name" value="Nucleotidyltransferase"/>
    <property type="match status" value="1"/>
</dbReference>
<evidence type="ECO:0000256" key="7">
    <source>
        <dbReference type="ARBA" id="ARBA00022840"/>
    </source>
</evidence>
<evidence type="ECO:0000313" key="14">
    <source>
        <dbReference type="Proteomes" id="UP001620626"/>
    </source>
</evidence>
<keyword evidence="8" id="KW-0539">Nucleus</keyword>
<reference evidence="13 14" key="1">
    <citation type="submission" date="2024-10" db="EMBL/GenBank/DDBJ databases">
        <authorList>
            <person name="Kim D."/>
        </authorList>
    </citation>
    <scope>NUCLEOTIDE SEQUENCE [LARGE SCALE GENOMIC DNA]</scope>
    <source>
        <strain evidence="13">BH-2024</strain>
    </source>
</reference>
<dbReference type="Pfam" id="PF04928">
    <property type="entry name" value="PAP_central"/>
    <property type="match status" value="1"/>
</dbReference>
<feature type="compositionally biased region" description="Basic residues" evidence="10">
    <location>
        <begin position="1253"/>
        <end position="1265"/>
    </location>
</feature>
<evidence type="ECO:0000256" key="4">
    <source>
        <dbReference type="ARBA" id="ARBA00022664"/>
    </source>
</evidence>
<keyword evidence="5" id="KW-0808">Transferase</keyword>
<keyword evidence="7" id="KW-0067">ATP-binding</keyword>
<evidence type="ECO:0000256" key="1">
    <source>
        <dbReference type="ARBA" id="ARBA00004123"/>
    </source>
</evidence>
<dbReference type="Pfam" id="PF01909">
    <property type="entry name" value="NTP_transf_2"/>
    <property type="match status" value="1"/>
</dbReference>
<dbReference type="Gene3D" id="1.10.1410.10">
    <property type="match status" value="1"/>
</dbReference>
<evidence type="ECO:0000256" key="5">
    <source>
        <dbReference type="ARBA" id="ARBA00022679"/>
    </source>
</evidence>
<evidence type="ECO:0000256" key="3">
    <source>
        <dbReference type="ARBA" id="ARBA00012388"/>
    </source>
</evidence>
<dbReference type="GO" id="GO:1990817">
    <property type="term" value="F:poly(A) RNA polymerase activity"/>
    <property type="evidence" value="ECO:0007669"/>
    <property type="project" value="UniProtKB-EC"/>
</dbReference>
<gene>
    <name evidence="13" type="ORF">niasHT_030960</name>
</gene>
<feature type="compositionally biased region" description="Low complexity" evidence="10">
    <location>
        <begin position="1266"/>
        <end position="1280"/>
    </location>
</feature>
<dbReference type="PANTHER" id="PTHR10682:SF10">
    <property type="entry name" value="POLYNUCLEOTIDE ADENYLYLTRANSFERASE"/>
    <property type="match status" value="1"/>
</dbReference>
<feature type="compositionally biased region" description="Acidic residues" evidence="10">
    <location>
        <begin position="1284"/>
        <end position="1296"/>
    </location>
</feature>
<dbReference type="EMBL" id="JBICBT010001030">
    <property type="protein sequence ID" value="KAL3086881.1"/>
    <property type="molecule type" value="Genomic_DNA"/>
</dbReference>
<dbReference type="GO" id="GO:0005634">
    <property type="term" value="C:nucleus"/>
    <property type="evidence" value="ECO:0007669"/>
    <property type="project" value="UniProtKB-SubCell"/>
</dbReference>
<proteinExistence type="inferred from homology"/>
<evidence type="ECO:0000256" key="9">
    <source>
        <dbReference type="ARBA" id="ARBA00048830"/>
    </source>
</evidence>
<dbReference type="GO" id="GO:0005524">
    <property type="term" value="F:ATP binding"/>
    <property type="evidence" value="ECO:0007669"/>
    <property type="project" value="UniProtKB-KW"/>
</dbReference>
<evidence type="ECO:0000256" key="6">
    <source>
        <dbReference type="ARBA" id="ARBA00022741"/>
    </source>
</evidence>
<dbReference type="GO" id="GO:0006397">
    <property type="term" value="P:mRNA processing"/>
    <property type="evidence" value="ECO:0007669"/>
    <property type="project" value="UniProtKB-KW"/>
</dbReference>
<comment type="similarity">
    <text evidence="2">Belongs to the poly(A) polymerase family.</text>
</comment>
<dbReference type="EC" id="2.7.7.19" evidence="3"/>
<comment type="subcellular location">
    <subcellularLocation>
        <location evidence="1">Nucleus</location>
    </subcellularLocation>
</comment>
<dbReference type="Proteomes" id="UP001620626">
    <property type="component" value="Unassembled WGS sequence"/>
</dbReference>
<organism evidence="13 14">
    <name type="scientific">Heterodera trifolii</name>
    <dbReference type="NCBI Taxonomy" id="157864"/>
    <lineage>
        <taxon>Eukaryota</taxon>
        <taxon>Metazoa</taxon>
        <taxon>Ecdysozoa</taxon>
        <taxon>Nematoda</taxon>
        <taxon>Chromadorea</taxon>
        <taxon>Rhabditida</taxon>
        <taxon>Tylenchina</taxon>
        <taxon>Tylenchomorpha</taxon>
        <taxon>Tylenchoidea</taxon>
        <taxon>Heteroderidae</taxon>
        <taxon>Heteroderinae</taxon>
        <taxon>Heterodera</taxon>
    </lineage>
</organism>
<evidence type="ECO:0000259" key="11">
    <source>
        <dbReference type="Pfam" id="PF01909"/>
    </source>
</evidence>
<dbReference type="InterPro" id="IPR002934">
    <property type="entry name" value="Polymerase_NTP_transf_dom"/>
</dbReference>
<comment type="caution">
    <text evidence="13">The sequence shown here is derived from an EMBL/GenBank/DDBJ whole genome shotgun (WGS) entry which is preliminary data.</text>
</comment>
<evidence type="ECO:0000256" key="10">
    <source>
        <dbReference type="SAM" id="MobiDB-lite"/>
    </source>
</evidence>